<dbReference type="PANTHER" id="PTHR43712">
    <property type="entry name" value="PUTATIVE (AFU_ORTHOLOGUE AFUA_4G14580)-RELATED"/>
    <property type="match status" value="1"/>
</dbReference>
<name>A0A8T9CBT9_9HELO</name>
<dbReference type="Pfam" id="PF00891">
    <property type="entry name" value="Methyltransf_2"/>
    <property type="match status" value="1"/>
</dbReference>
<gene>
    <name evidence="5" type="primary">bik3</name>
    <name evidence="5" type="ORF">LSUE1_G004103</name>
</gene>
<dbReference type="SUPFAM" id="SSF46785">
    <property type="entry name" value="Winged helix' DNA-binding domain"/>
    <property type="match status" value="1"/>
</dbReference>
<keyword evidence="6" id="KW-1185">Reference proteome</keyword>
<sequence length="414" mass="45898">MGSIAVETRSLVDIASRISSNTALLNKHLASKVLQTPTFDKDAEEDFHSLTDAPKIEAAREALLEDTNRLHDLVLGPANVLRRICWGSMNTSVLRAIYHFKIHEAIPLSGGSTYSEIATKVGLPEHRVKSIIRQAALDHVFAEDSPNHVVHTAASAILIRNKAMLDWVGHFTEEALPTSANLVDAMERYPGSEEPGESAFALAFNTQSIFKFFDENNDRQARFFGAMAGVGKSPGLSVQHILKGYGWVQLGKALVVDVGGSSGFVSTALANAYPDLEFEVQDLQHTIEKGAQDLAPELRSRVKFMAHDFFKPQPTTGDIYLMRHICHDWSSKYSAKILRAIVPAMKPSSRILMIESVMQAPGTLSQLQERTMSQERSREDWEDLVFQTDPKLEIKSIHRPAGSWDSMIEVGFKS</sequence>
<evidence type="ECO:0000313" key="5">
    <source>
        <dbReference type="EMBL" id="TVY82592.1"/>
    </source>
</evidence>
<accession>A0A8T9CBT9</accession>
<dbReference type="InterPro" id="IPR001077">
    <property type="entry name" value="COMT_C"/>
</dbReference>
<dbReference type="InterPro" id="IPR029063">
    <property type="entry name" value="SAM-dependent_MTases_sf"/>
</dbReference>
<keyword evidence="3" id="KW-0949">S-adenosyl-L-methionine</keyword>
<protein>
    <submittedName>
        <fullName evidence="5">O-methyltransferase bik3</fullName>
    </submittedName>
</protein>
<dbReference type="PANTHER" id="PTHR43712:SF5">
    <property type="entry name" value="O-METHYLTRANSFERASE ASQN-RELATED"/>
    <property type="match status" value="1"/>
</dbReference>
<dbReference type="AlphaFoldDB" id="A0A8T9CBT9"/>
<keyword evidence="2" id="KW-0808">Transferase</keyword>
<evidence type="ECO:0000256" key="3">
    <source>
        <dbReference type="ARBA" id="ARBA00022691"/>
    </source>
</evidence>
<dbReference type="Gene3D" id="1.10.10.10">
    <property type="entry name" value="Winged helix-like DNA-binding domain superfamily/Winged helix DNA-binding domain"/>
    <property type="match status" value="1"/>
</dbReference>
<proteinExistence type="predicted"/>
<keyword evidence="1" id="KW-0489">Methyltransferase</keyword>
<reference evidence="5 6" key="1">
    <citation type="submission" date="2018-05" db="EMBL/GenBank/DDBJ databases">
        <title>Genome sequencing and assembly of the regulated plant pathogen Lachnellula willkommii and related sister species for the development of diagnostic species identification markers.</title>
        <authorList>
            <person name="Giroux E."/>
            <person name="Bilodeau G."/>
        </authorList>
    </citation>
    <scope>NUCLEOTIDE SEQUENCE [LARGE SCALE GENOMIC DNA]</scope>
    <source>
        <strain evidence="5 6">CBS 268.59</strain>
    </source>
</reference>
<dbReference type="GO" id="GO:0008171">
    <property type="term" value="F:O-methyltransferase activity"/>
    <property type="evidence" value="ECO:0007669"/>
    <property type="project" value="InterPro"/>
</dbReference>
<dbReference type="Gene3D" id="3.40.50.150">
    <property type="entry name" value="Vaccinia Virus protein VP39"/>
    <property type="match status" value="1"/>
</dbReference>
<dbReference type="InterPro" id="IPR036388">
    <property type="entry name" value="WH-like_DNA-bd_sf"/>
</dbReference>
<feature type="domain" description="O-methyltransferase C-terminal" evidence="4">
    <location>
        <begin position="198"/>
        <end position="366"/>
    </location>
</feature>
<organism evidence="5 6">
    <name type="scientific">Lachnellula suecica</name>
    <dbReference type="NCBI Taxonomy" id="602035"/>
    <lineage>
        <taxon>Eukaryota</taxon>
        <taxon>Fungi</taxon>
        <taxon>Dikarya</taxon>
        <taxon>Ascomycota</taxon>
        <taxon>Pezizomycotina</taxon>
        <taxon>Leotiomycetes</taxon>
        <taxon>Helotiales</taxon>
        <taxon>Lachnaceae</taxon>
        <taxon>Lachnellula</taxon>
    </lineage>
</organism>
<dbReference type="EMBL" id="QGMK01000298">
    <property type="protein sequence ID" value="TVY82592.1"/>
    <property type="molecule type" value="Genomic_DNA"/>
</dbReference>
<dbReference type="OrthoDB" id="1606438at2759"/>
<evidence type="ECO:0000259" key="4">
    <source>
        <dbReference type="Pfam" id="PF00891"/>
    </source>
</evidence>
<dbReference type="InterPro" id="IPR036390">
    <property type="entry name" value="WH_DNA-bd_sf"/>
</dbReference>
<dbReference type="InterPro" id="IPR016461">
    <property type="entry name" value="COMT-like"/>
</dbReference>
<dbReference type="SUPFAM" id="SSF53335">
    <property type="entry name" value="S-adenosyl-L-methionine-dependent methyltransferases"/>
    <property type="match status" value="1"/>
</dbReference>
<evidence type="ECO:0000313" key="6">
    <source>
        <dbReference type="Proteomes" id="UP000469558"/>
    </source>
</evidence>
<evidence type="ECO:0000256" key="2">
    <source>
        <dbReference type="ARBA" id="ARBA00022679"/>
    </source>
</evidence>
<dbReference type="PROSITE" id="PS51683">
    <property type="entry name" value="SAM_OMT_II"/>
    <property type="match status" value="1"/>
</dbReference>
<evidence type="ECO:0000256" key="1">
    <source>
        <dbReference type="ARBA" id="ARBA00022603"/>
    </source>
</evidence>
<comment type="caution">
    <text evidence="5">The sequence shown here is derived from an EMBL/GenBank/DDBJ whole genome shotgun (WGS) entry which is preliminary data.</text>
</comment>
<dbReference type="GO" id="GO:0032259">
    <property type="term" value="P:methylation"/>
    <property type="evidence" value="ECO:0007669"/>
    <property type="project" value="UniProtKB-KW"/>
</dbReference>
<dbReference type="Proteomes" id="UP000469558">
    <property type="component" value="Unassembled WGS sequence"/>
</dbReference>